<feature type="compositionally biased region" description="Gly residues" evidence="1">
    <location>
        <begin position="1"/>
        <end position="10"/>
    </location>
</feature>
<feature type="region of interest" description="Disordered" evidence="1">
    <location>
        <begin position="1"/>
        <end position="72"/>
    </location>
</feature>
<evidence type="ECO:0008006" key="4">
    <source>
        <dbReference type="Google" id="ProtNLM"/>
    </source>
</evidence>
<keyword evidence="3" id="KW-1185">Reference proteome</keyword>
<evidence type="ECO:0000256" key="1">
    <source>
        <dbReference type="SAM" id="MobiDB-lite"/>
    </source>
</evidence>
<sequence>MDRGSKGGASSGAARGSRNQVTYKRPMPKFLREMLNEEPQDPLAAKRETATHHLGTDAEDRRPKKEDQDTNVDMMEIEALQKQGFNVVVQDDAKKEKKITKKKSKRTPMQRAFDAAKSPRITKKRSRLGKSVVPTSRDRDRKKLSFASDSETSSDNLNK</sequence>
<dbReference type="OrthoDB" id="10619630at2759"/>
<feature type="compositionally biased region" description="Polar residues" evidence="1">
    <location>
        <begin position="147"/>
        <end position="159"/>
    </location>
</feature>
<feature type="compositionally biased region" description="Basic and acidic residues" evidence="1">
    <location>
        <begin position="44"/>
        <end position="68"/>
    </location>
</feature>
<protein>
    <recommendedName>
        <fullName evidence="4">DUF4604 domain-containing protein</fullName>
    </recommendedName>
</protein>
<dbReference type="AlphaFoldDB" id="A0A2V3IYG9"/>
<name>A0A2V3IYG9_9FLOR</name>
<dbReference type="Proteomes" id="UP000247409">
    <property type="component" value="Unassembled WGS sequence"/>
</dbReference>
<gene>
    <name evidence="2" type="ORF">BWQ96_02973</name>
</gene>
<evidence type="ECO:0000313" key="3">
    <source>
        <dbReference type="Proteomes" id="UP000247409"/>
    </source>
</evidence>
<feature type="region of interest" description="Disordered" evidence="1">
    <location>
        <begin position="92"/>
        <end position="159"/>
    </location>
</feature>
<accession>A0A2V3IYG9</accession>
<dbReference type="EMBL" id="NBIV01000027">
    <property type="protein sequence ID" value="PXF47198.1"/>
    <property type="molecule type" value="Genomic_DNA"/>
</dbReference>
<comment type="caution">
    <text evidence="2">The sequence shown here is derived from an EMBL/GenBank/DDBJ whole genome shotgun (WGS) entry which is preliminary data.</text>
</comment>
<reference evidence="2 3" key="1">
    <citation type="journal article" date="2018" name="Mol. Biol. Evol.">
        <title>Analysis of the draft genome of the red seaweed Gracilariopsis chorda provides insights into genome size evolution in Rhodophyta.</title>
        <authorList>
            <person name="Lee J."/>
            <person name="Yang E.C."/>
            <person name="Graf L."/>
            <person name="Yang J.H."/>
            <person name="Qiu H."/>
            <person name="Zel Zion U."/>
            <person name="Chan C.X."/>
            <person name="Stephens T.G."/>
            <person name="Weber A.P.M."/>
            <person name="Boo G.H."/>
            <person name="Boo S.M."/>
            <person name="Kim K.M."/>
            <person name="Shin Y."/>
            <person name="Jung M."/>
            <person name="Lee S.J."/>
            <person name="Yim H.S."/>
            <person name="Lee J.H."/>
            <person name="Bhattacharya D."/>
            <person name="Yoon H.S."/>
        </authorList>
    </citation>
    <scope>NUCLEOTIDE SEQUENCE [LARGE SCALE GENOMIC DNA]</scope>
    <source>
        <strain evidence="2 3">SKKU-2015</strain>
        <tissue evidence="2">Whole body</tissue>
    </source>
</reference>
<evidence type="ECO:0000313" key="2">
    <source>
        <dbReference type="EMBL" id="PXF47198.1"/>
    </source>
</evidence>
<feature type="compositionally biased region" description="Basic residues" evidence="1">
    <location>
        <begin position="96"/>
        <end position="108"/>
    </location>
</feature>
<proteinExistence type="predicted"/>
<organism evidence="2 3">
    <name type="scientific">Gracilariopsis chorda</name>
    <dbReference type="NCBI Taxonomy" id="448386"/>
    <lineage>
        <taxon>Eukaryota</taxon>
        <taxon>Rhodophyta</taxon>
        <taxon>Florideophyceae</taxon>
        <taxon>Rhodymeniophycidae</taxon>
        <taxon>Gracilariales</taxon>
        <taxon>Gracilariaceae</taxon>
        <taxon>Gracilariopsis</taxon>
    </lineage>
</organism>